<evidence type="ECO:0000313" key="2">
    <source>
        <dbReference type="Proteomes" id="UP000266841"/>
    </source>
</evidence>
<protein>
    <submittedName>
        <fullName evidence="1">Uncharacterized protein</fullName>
    </submittedName>
</protein>
<accession>K0S2E3</accession>
<sequence length="133" mass="14360">MAAPAPDLVEFYQTPTALWTESDALLNQTQLVQHTDTNWNMAPATLKDHIGRQNGGAAIMMAMSEANDVNPGGVRGHDRKMPQEIDPRGKVEFSLESAAAPPLSGPNCRFPPGRHLHADFYAQSLPILALSSA</sequence>
<comment type="caution">
    <text evidence="1">The sequence shown here is derived from an EMBL/GenBank/DDBJ whole genome shotgun (WGS) entry which is preliminary data.</text>
</comment>
<reference evidence="1 2" key="1">
    <citation type="journal article" date="2012" name="Genome Biol.">
        <title>Genome and low-iron response of an oceanic diatom adapted to chronic iron limitation.</title>
        <authorList>
            <person name="Lommer M."/>
            <person name="Specht M."/>
            <person name="Roy A.S."/>
            <person name="Kraemer L."/>
            <person name="Andreson R."/>
            <person name="Gutowska M.A."/>
            <person name="Wolf J."/>
            <person name="Bergner S.V."/>
            <person name="Schilhabel M.B."/>
            <person name="Klostermeier U.C."/>
            <person name="Beiko R.G."/>
            <person name="Rosenstiel P."/>
            <person name="Hippler M."/>
            <person name="Laroche J."/>
        </authorList>
    </citation>
    <scope>NUCLEOTIDE SEQUENCE [LARGE SCALE GENOMIC DNA]</scope>
    <source>
        <strain evidence="1 2">CCMP1005</strain>
    </source>
</reference>
<name>K0S2E3_THAOC</name>
<gene>
    <name evidence="1" type="ORF">THAOC_20355</name>
</gene>
<dbReference type="EMBL" id="AGNL01022921">
    <property type="protein sequence ID" value="EJK59425.1"/>
    <property type="molecule type" value="Genomic_DNA"/>
</dbReference>
<organism evidence="1 2">
    <name type="scientific">Thalassiosira oceanica</name>
    <name type="common">Marine diatom</name>
    <dbReference type="NCBI Taxonomy" id="159749"/>
    <lineage>
        <taxon>Eukaryota</taxon>
        <taxon>Sar</taxon>
        <taxon>Stramenopiles</taxon>
        <taxon>Ochrophyta</taxon>
        <taxon>Bacillariophyta</taxon>
        <taxon>Coscinodiscophyceae</taxon>
        <taxon>Thalassiosirophycidae</taxon>
        <taxon>Thalassiosirales</taxon>
        <taxon>Thalassiosiraceae</taxon>
        <taxon>Thalassiosira</taxon>
    </lineage>
</organism>
<dbReference type="AlphaFoldDB" id="K0S2E3"/>
<dbReference type="Proteomes" id="UP000266841">
    <property type="component" value="Unassembled WGS sequence"/>
</dbReference>
<proteinExistence type="predicted"/>
<keyword evidence="2" id="KW-1185">Reference proteome</keyword>
<evidence type="ECO:0000313" key="1">
    <source>
        <dbReference type="EMBL" id="EJK59425.1"/>
    </source>
</evidence>